<evidence type="ECO:0000313" key="1">
    <source>
        <dbReference type="EMBL" id="EAA20109.1"/>
    </source>
</evidence>
<keyword evidence="2" id="KW-1185">Reference proteome</keyword>
<comment type="caution">
    <text evidence="1">The sequence shown here is derived from an EMBL/GenBank/DDBJ whole genome shotgun (WGS) entry which is preliminary data.</text>
</comment>
<dbReference type="InParanoid" id="Q7R7H6"/>
<dbReference type="AlphaFoldDB" id="Q7R7H6"/>
<reference evidence="1 2" key="1">
    <citation type="journal article" date="2002" name="Nature">
        <title>Genome sequence and comparative analysis of the model rodent malaria parasite Plasmodium yoelii yoelii.</title>
        <authorList>
            <person name="Carlton J.M."/>
            <person name="Angiuoli S.V."/>
            <person name="Suh B.B."/>
            <person name="Kooij T.W."/>
            <person name="Pertea M."/>
            <person name="Silva J.C."/>
            <person name="Ermolaeva M.D."/>
            <person name="Allen J.E."/>
            <person name="Selengut J.D."/>
            <person name="Koo H.L."/>
            <person name="Peterson J.D."/>
            <person name="Pop M."/>
            <person name="Kosack D.S."/>
            <person name="Shumway M.F."/>
            <person name="Bidwell S.L."/>
            <person name="Shallom S.J."/>
            <person name="van Aken S.E."/>
            <person name="Riedmuller S.B."/>
            <person name="Feldblyum T.V."/>
            <person name="Cho J.K."/>
            <person name="Quackenbush J."/>
            <person name="Sedegah M."/>
            <person name="Shoaibi A."/>
            <person name="Cummings L.M."/>
            <person name="Florens L."/>
            <person name="Yates J.R."/>
            <person name="Raine J.D."/>
            <person name="Sinden R.E."/>
            <person name="Harris M.A."/>
            <person name="Cunningham D.A."/>
            <person name="Preiser P.R."/>
            <person name="Bergman L.W."/>
            <person name="Vaidya A.B."/>
            <person name="van Lin L.H."/>
            <person name="Janse C.J."/>
            <person name="Waters A.P."/>
            <person name="Smith H.O."/>
            <person name="White O.R."/>
            <person name="Salzberg S.L."/>
            <person name="Venter J.C."/>
            <person name="Fraser C.M."/>
            <person name="Hoffman S.L."/>
            <person name="Gardner M.J."/>
            <person name="Carucci D.J."/>
        </authorList>
    </citation>
    <scope>NUCLEOTIDE SEQUENCE [LARGE SCALE GENOMIC DNA]</scope>
    <source>
        <strain evidence="1 2">17XNL</strain>
    </source>
</reference>
<organism evidence="1 2">
    <name type="scientific">Plasmodium yoelii yoelii</name>
    <dbReference type="NCBI Taxonomy" id="73239"/>
    <lineage>
        <taxon>Eukaryota</taxon>
        <taxon>Sar</taxon>
        <taxon>Alveolata</taxon>
        <taxon>Apicomplexa</taxon>
        <taxon>Aconoidasida</taxon>
        <taxon>Haemosporida</taxon>
        <taxon>Plasmodiidae</taxon>
        <taxon>Plasmodium</taxon>
        <taxon>Plasmodium (Vinckeia)</taxon>
    </lineage>
</organism>
<sequence length="25" mass="3163">MGYRSRFDNTTMPIKYYYTSIIFFF</sequence>
<accession>Q7R7H6</accession>
<dbReference type="EMBL" id="AABL01002824">
    <property type="protein sequence ID" value="EAA20109.1"/>
    <property type="molecule type" value="Genomic_DNA"/>
</dbReference>
<proteinExistence type="predicted"/>
<dbReference type="PaxDb" id="73239-Q7R7H6"/>
<evidence type="ECO:0000313" key="2">
    <source>
        <dbReference type="Proteomes" id="UP000008553"/>
    </source>
</evidence>
<name>Q7R7H6_PLAYO</name>
<gene>
    <name evidence="1" type="ORF">PY07610</name>
</gene>
<feature type="non-terminal residue" evidence="1">
    <location>
        <position position="25"/>
    </location>
</feature>
<dbReference type="Proteomes" id="UP000008553">
    <property type="component" value="Unassembled WGS sequence"/>
</dbReference>
<protein>
    <submittedName>
        <fullName evidence="1">Uncharacterized protein</fullName>
    </submittedName>
</protein>